<dbReference type="Gene3D" id="3.30.565.10">
    <property type="entry name" value="Histidine kinase-like ATPase, C-terminal domain"/>
    <property type="match status" value="1"/>
</dbReference>
<dbReference type="PANTHER" id="PTHR34220:SF7">
    <property type="entry name" value="SENSOR HISTIDINE KINASE YPDA"/>
    <property type="match status" value="1"/>
</dbReference>
<proteinExistence type="predicted"/>
<dbReference type="Proteomes" id="UP001596028">
    <property type="component" value="Unassembled WGS sequence"/>
</dbReference>
<evidence type="ECO:0000256" key="8">
    <source>
        <dbReference type="SAM" id="Phobius"/>
    </source>
</evidence>
<dbReference type="Gene3D" id="6.10.340.10">
    <property type="match status" value="1"/>
</dbReference>
<dbReference type="InterPro" id="IPR010559">
    <property type="entry name" value="Sig_transdc_His_kin_internal"/>
</dbReference>
<keyword evidence="2" id="KW-1003">Cell membrane</keyword>
<comment type="subcellular location">
    <subcellularLocation>
        <location evidence="1">Cell membrane</location>
        <topology evidence="1">Multi-pass membrane protein</topology>
    </subcellularLocation>
</comment>
<dbReference type="InterPro" id="IPR003660">
    <property type="entry name" value="HAMP_dom"/>
</dbReference>
<protein>
    <submittedName>
        <fullName evidence="10">Sensor histidine kinase</fullName>
        <ecNumber evidence="10">2.7.13.3</ecNumber>
    </submittedName>
</protein>
<evidence type="ECO:0000256" key="1">
    <source>
        <dbReference type="ARBA" id="ARBA00004651"/>
    </source>
</evidence>
<gene>
    <name evidence="10" type="ORF">ACFO3S_25465</name>
</gene>
<reference evidence="11" key="1">
    <citation type="journal article" date="2019" name="Int. J. Syst. Evol. Microbiol.">
        <title>The Global Catalogue of Microorganisms (GCM) 10K type strain sequencing project: providing services to taxonomists for standard genome sequencing and annotation.</title>
        <authorList>
            <consortium name="The Broad Institute Genomics Platform"/>
            <consortium name="The Broad Institute Genome Sequencing Center for Infectious Disease"/>
            <person name="Wu L."/>
            <person name="Ma J."/>
        </authorList>
    </citation>
    <scope>NUCLEOTIDE SEQUENCE [LARGE SCALE GENOMIC DNA]</scope>
    <source>
        <strain evidence="11">CCUG 49571</strain>
    </source>
</reference>
<dbReference type="InterPro" id="IPR050640">
    <property type="entry name" value="Bact_2-comp_sensor_kinase"/>
</dbReference>
<feature type="transmembrane region" description="Helical" evidence="8">
    <location>
        <begin position="5"/>
        <end position="25"/>
    </location>
</feature>
<dbReference type="InterPro" id="IPR036890">
    <property type="entry name" value="HATPase_C_sf"/>
</dbReference>
<dbReference type="InterPro" id="IPR003594">
    <property type="entry name" value="HATPase_dom"/>
</dbReference>
<feature type="domain" description="HAMP" evidence="9">
    <location>
        <begin position="328"/>
        <end position="377"/>
    </location>
</feature>
<dbReference type="Pfam" id="PF06580">
    <property type="entry name" value="His_kinase"/>
    <property type="match status" value="1"/>
</dbReference>
<keyword evidence="4 10" id="KW-0808">Transferase</keyword>
<keyword evidence="5 10" id="KW-0418">Kinase</keyword>
<keyword evidence="11" id="KW-1185">Reference proteome</keyword>
<keyword evidence="7" id="KW-0175">Coiled coil</keyword>
<dbReference type="EMBL" id="JBHSEP010000028">
    <property type="protein sequence ID" value="MFC4601611.1"/>
    <property type="molecule type" value="Genomic_DNA"/>
</dbReference>
<dbReference type="Pfam" id="PF02518">
    <property type="entry name" value="HATPase_c"/>
    <property type="match status" value="1"/>
</dbReference>
<evidence type="ECO:0000259" key="9">
    <source>
        <dbReference type="PROSITE" id="PS50885"/>
    </source>
</evidence>
<evidence type="ECO:0000256" key="7">
    <source>
        <dbReference type="SAM" id="Coils"/>
    </source>
</evidence>
<evidence type="ECO:0000256" key="5">
    <source>
        <dbReference type="ARBA" id="ARBA00022777"/>
    </source>
</evidence>
<dbReference type="RefSeq" id="WP_378101883.1">
    <property type="nucleotide sequence ID" value="NZ_JBHSEP010000028.1"/>
</dbReference>
<dbReference type="SMART" id="SM00387">
    <property type="entry name" value="HATPase_c"/>
    <property type="match status" value="1"/>
</dbReference>
<sequence length="595" mass="67511">MKRKLILIFTPFVTLVILTIGLLTYNISIQRLEENKEHLIWQNLAQTNKLIDFNLEVFLRKCEMIFSSTTIQEAIGKDYGQADGKEIYNAYLNAIYKTIEPVIQDLVYPNLTLKPSPRGTGTDMIKVVIYSNNPSFPKDGQLVKDYGQIDGEGWVEEMLSNSTRPYYRSLFNEDGTDYISINRVLTDFRNLRQLGVLSIKIPVVRLAYLMEQDNANANLSLILLDGQGSVVSEKADAAYAFGDRDLRTMLELTGGNGGAKVFDYETDGKKYIYAYAPSELSGWNMLAVYPMDEIYRELSPIKSAVAITLIVGIAVSILLTFAISVLTTRRLEKIKRKMDFVKRDRNIVLSELQGNDEIGRLDRSFNEMIRKINRLVEQEKELQDQKSSLQVELLQSQINPHLLYNTLAAIKWRSKKEGVADVSLVADKLIRFFKYFLNKGAVMSSLANELDMIAQYLDILRFTYEMELDVTMRVDEAVYSYHSLNLILQPVVENAVIHGIRPLERRGRLEIEGGVRDGSLYFVVKDNGVGMDAETVDKLNSGAYEHASGGYGIRNVKRRIKLIFGEPYDIRLRSAPNEGTEATLVLPALLPDRQL</sequence>
<dbReference type="EC" id="2.7.13.3" evidence="10"/>
<keyword evidence="8" id="KW-1133">Transmembrane helix</keyword>
<organism evidence="10 11">
    <name type="scientific">Cohnella hongkongensis</name>
    <dbReference type="NCBI Taxonomy" id="178337"/>
    <lineage>
        <taxon>Bacteria</taxon>
        <taxon>Bacillati</taxon>
        <taxon>Bacillota</taxon>
        <taxon>Bacilli</taxon>
        <taxon>Bacillales</taxon>
        <taxon>Paenibacillaceae</taxon>
        <taxon>Cohnella</taxon>
    </lineage>
</organism>
<name>A0ABV9FHZ4_9BACL</name>
<comment type="caution">
    <text evidence="10">The sequence shown here is derived from an EMBL/GenBank/DDBJ whole genome shotgun (WGS) entry which is preliminary data.</text>
</comment>
<evidence type="ECO:0000256" key="2">
    <source>
        <dbReference type="ARBA" id="ARBA00022475"/>
    </source>
</evidence>
<dbReference type="GO" id="GO:0004673">
    <property type="term" value="F:protein histidine kinase activity"/>
    <property type="evidence" value="ECO:0007669"/>
    <property type="project" value="UniProtKB-EC"/>
</dbReference>
<feature type="transmembrane region" description="Helical" evidence="8">
    <location>
        <begin position="304"/>
        <end position="328"/>
    </location>
</feature>
<keyword evidence="3" id="KW-0597">Phosphoprotein</keyword>
<evidence type="ECO:0000256" key="4">
    <source>
        <dbReference type="ARBA" id="ARBA00022679"/>
    </source>
</evidence>
<evidence type="ECO:0000313" key="10">
    <source>
        <dbReference type="EMBL" id="MFC4601611.1"/>
    </source>
</evidence>
<keyword evidence="6 8" id="KW-0472">Membrane</keyword>
<dbReference type="PANTHER" id="PTHR34220">
    <property type="entry name" value="SENSOR HISTIDINE KINASE YPDA"/>
    <property type="match status" value="1"/>
</dbReference>
<dbReference type="PROSITE" id="PS50885">
    <property type="entry name" value="HAMP"/>
    <property type="match status" value="1"/>
</dbReference>
<evidence type="ECO:0000256" key="3">
    <source>
        <dbReference type="ARBA" id="ARBA00022553"/>
    </source>
</evidence>
<accession>A0ABV9FHZ4</accession>
<evidence type="ECO:0000313" key="11">
    <source>
        <dbReference type="Proteomes" id="UP001596028"/>
    </source>
</evidence>
<feature type="coiled-coil region" evidence="7">
    <location>
        <begin position="365"/>
        <end position="392"/>
    </location>
</feature>
<dbReference type="SUPFAM" id="SSF55874">
    <property type="entry name" value="ATPase domain of HSP90 chaperone/DNA topoisomerase II/histidine kinase"/>
    <property type="match status" value="1"/>
</dbReference>
<keyword evidence="8" id="KW-0812">Transmembrane</keyword>
<dbReference type="CDD" id="cd06225">
    <property type="entry name" value="HAMP"/>
    <property type="match status" value="1"/>
</dbReference>
<evidence type="ECO:0000256" key="6">
    <source>
        <dbReference type="ARBA" id="ARBA00023136"/>
    </source>
</evidence>